<dbReference type="SUPFAM" id="SSF56496">
    <property type="entry name" value="Fibrinogen C-terminal domain-like"/>
    <property type="match status" value="2"/>
</dbReference>
<feature type="domain" description="Fibrinogen C-terminal" evidence="1">
    <location>
        <begin position="45"/>
        <end position="193"/>
    </location>
</feature>
<dbReference type="AlphaFoldDB" id="A0A8S3TJ76"/>
<evidence type="ECO:0000313" key="3">
    <source>
        <dbReference type="Proteomes" id="UP000683360"/>
    </source>
</evidence>
<name>A0A8S3TJ76_MYTED</name>
<gene>
    <name evidence="2" type="ORF">MEDL_46209</name>
</gene>
<protein>
    <recommendedName>
        <fullName evidence="1">Fibrinogen C-terminal domain-containing protein</fullName>
    </recommendedName>
</protein>
<dbReference type="SMART" id="SM00186">
    <property type="entry name" value="FBG"/>
    <property type="match status" value="2"/>
</dbReference>
<dbReference type="InterPro" id="IPR002181">
    <property type="entry name" value="Fibrinogen_a/b/g_C_dom"/>
</dbReference>
<keyword evidence="3" id="KW-1185">Reference proteome</keyword>
<comment type="caution">
    <text evidence="2">The sequence shown here is derived from an EMBL/GenBank/DDBJ whole genome shotgun (WGS) entry which is preliminary data.</text>
</comment>
<sequence length="485" mass="54921">MDSDTVEKGSEDPLSIPLISDEVAPLVAMLDTNNINRNIKRYKKTLMERTPKDCTELKTIRATTGVYKILPEKTKGVKVNCNMDTDGGGWTYAIISLKIIQRSWTDCENGFGNVNAEYWFGNKYVHRLTSRASQYKLTIGGYSGDGGDSLNYSNGLKFSTVDRNNDLSKSKCAEDRGPWWFNNCPHSSLNNPYRGRCDTHGYVTALGSDTVEKGSEDPLSIPLISDKGAPLVAMLDTNTINRNIKKFVRTSLEENSTIDLIRNITRQELNGVLKDQVQGICGRKEPVKDCTELKKAKAISGVYQIFPKTEGVKAYCDMDTEGGGWTIIQKRYDGSVNFQRSWKEYENGFGDVKGEYWLGNKHIHRLTSSGTYELRIDLTDKYNKKYYAKYQKFIVGNASSQYKLLVGSYSGNAGDSLKNQNGMKFSSGDRDNDQTSSYDCGKLWGPWWHRKCCHSALNNSNRDKWYWHEIKGHYAHSTMMMIRKT</sequence>
<dbReference type="Gene3D" id="3.90.215.10">
    <property type="entry name" value="Gamma Fibrinogen, chain A, domain 1"/>
    <property type="match status" value="3"/>
</dbReference>
<evidence type="ECO:0000259" key="1">
    <source>
        <dbReference type="PROSITE" id="PS51406"/>
    </source>
</evidence>
<dbReference type="InterPro" id="IPR014716">
    <property type="entry name" value="Fibrinogen_a/b/g_C_1"/>
</dbReference>
<dbReference type="InterPro" id="IPR050373">
    <property type="entry name" value="Fibrinogen_C-term_domain"/>
</dbReference>
<feature type="domain" description="Fibrinogen C-terminal" evidence="1">
    <location>
        <begin position="281"/>
        <end position="485"/>
    </location>
</feature>
<dbReference type="Pfam" id="PF00147">
    <property type="entry name" value="Fibrinogen_C"/>
    <property type="match status" value="2"/>
</dbReference>
<dbReference type="OrthoDB" id="6177642at2759"/>
<accession>A0A8S3TJ76</accession>
<dbReference type="PANTHER" id="PTHR19143:SF327">
    <property type="entry name" value="FI21813P1-RELATED"/>
    <property type="match status" value="1"/>
</dbReference>
<dbReference type="CDD" id="cd00087">
    <property type="entry name" value="FReD"/>
    <property type="match status" value="1"/>
</dbReference>
<organism evidence="2 3">
    <name type="scientific">Mytilus edulis</name>
    <name type="common">Blue mussel</name>
    <dbReference type="NCBI Taxonomy" id="6550"/>
    <lineage>
        <taxon>Eukaryota</taxon>
        <taxon>Metazoa</taxon>
        <taxon>Spiralia</taxon>
        <taxon>Lophotrochozoa</taxon>
        <taxon>Mollusca</taxon>
        <taxon>Bivalvia</taxon>
        <taxon>Autobranchia</taxon>
        <taxon>Pteriomorphia</taxon>
        <taxon>Mytilida</taxon>
        <taxon>Mytiloidea</taxon>
        <taxon>Mytilidae</taxon>
        <taxon>Mytilinae</taxon>
        <taxon>Mytilus</taxon>
    </lineage>
</organism>
<proteinExistence type="predicted"/>
<dbReference type="PANTHER" id="PTHR19143">
    <property type="entry name" value="FIBRINOGEN/TENASCIN/ANGIOPOEITIN"/>
    <property type="match status" value="1"/>
</dbReference>
<reference evidence="2" key="1">
    <citation type="submission" date="2021-03" db="EMBL/GenBank/DDBJ databases">
        <authorList>
            <person name="Bekaert M."/>
        </authorList>
    </citation>
    <scope>NUCLEOTIDE SEQUENCE</scope>
</reference>
<dbReference type="GO" id="GO:0005615">
    <property type="term" value="C:extracellular space"/>
    <property type="evidence" value="ECO:0007669"/>
    <property type="project" value="TreeGrafter"/>
</dbReference>
<dbReference type="InterPro" id="IPR036056">
    <property type="entry name" value="Fibrinogen-like_C"/>
</dbReference>
<dbReference type="NCBIfam" id="NF040941">
    <property type="entry name" value="GGGWT_bact"/>
    <property type="match status" value="2"/>
</dbReference>
<dbReference type="EMBL" id="CAJPWZ010002210">
    <property type="protein sequence ID" value="CAG2233575.1"/>
    <property type="molecule type" value="Genomic_DNA"/>
</dbReference>
<evidence type="ECO:0000313" key="2">
    <source>
        <dbReference type="EMBL" id="CAG2233575.1"/>
    </source>
</evidence>
<dbReference type="Proteomes" id="UP000683360">
    <property type="component" value="Unassembled WGS sequence"/>
</dbReference>
<dbReference type="PROSITE" id="PS51406">
    <property type="entry name" value="FIBRINOGEN_C_2"/>
    <property type="match status" value="2"/>
</dbReference>